<evidence type="ECO:0000256" key="1">
    <source>
        <dbReference type="SAM" id="Phobius"/>
    </source>
</evidence>
<feature type="transmembrane region" description="Helical" evidence="1">
    <location>
        <begin position="6"/>
        <end position="27"/>
    </location>
</feature>
<organism evidence="2 3">
    <name type="scientific">Durusdinium trenchii</name>
    <dbReference type="NCBI Taxonomy" id="1381693"/>
    <lineage>
        <taxon>Eukaryota</taxon>
        <taxon>Sar</taxon>
        <taxon>Alveolata</taxon>
        <taxon>Dinophyceae</taxon>
        <taxon>Suessiales</taxon>
        <taxon>Symbiodiniaceae</taxon>
        <taxon>Durusdinium</taxon>
    </lineage>
</organism>
<comment type="caution">
    <text evidence="2">The sequence shown here is derived from an EMBL/GenBank/DDBJ whole genome shotgun (WGS) entry which is preliminary data.</text>
</comment>
<sequence length="63" mass="7235">ALHRRGHVVELALLTLAVLLLLIYLHLKKLLEVQEVMKDCLVSSKVLLEMMARPQVMLTEEEL</sequence>
<dbReference type="Proteomes" id="UP001642484">
    <property type="component" value="Unassembled WGS sequence"/>
</dbReference>
<evidence type="ECO:0000313" key="2">
    <source>
        <dbReference type="EMBL" id="CAK9002492.1"/>
    </source>
</evidence>
<gene>
    <name evidence="2" type="ORF">CCMP2556_LOCUS6876</name>
</gene>
<evidence type="ECO:0000313" key="3">
    <source>
        <dbReference type="Proteomes" id="UP001642484"/>
    </source>
</evidence>
<name>A0ABP0IIT5_9DINO</name>
<feature type="non-terminal residue" evidence="2">
    <location>
        <position position="63"/>
    </location>
</feature>
<dbReference type="EMBL" id="CAXAMN010003014">
    <property type="protein sequence ID" value="CAK9002492.1"/>
    <property type="molecule type" value="Genomic_DNA"/>
</dbReference>
<feature type="non-terminal residue" evidence="2">
    <location>
        <position position="1"/>
    </location>
</feature>
<protein>
    <submittedName>
        <fullName evidence="2">Uncharacterized protein</fullName>
    </submittedName>
</protein>
<accession>A0ABP0IIT5</accession>
<keyword evidence="3" id="KW-1185">Reference proteome</keyword>
<keyword evidence="1" id="KW-1133">Transmembrane helix</keyword>
<keyword evidence="1" id="KW-0472">Membrane</keyword>
<proteinExistence type="predicted"/>
<reference evidence="2 3" key="1">
    <citation type="submission" date="2024-02" db="EMBL/GenBank/DDBJ databases">
        <authorList>
            <person name="Chen Y."/>
            <person name="Shah S."/>
            <person name="Dougan E. K."/>
            <person name="Thang M."/>
            <person name="Chan C."/>
        </authorList>
    </citation>
    <scope>NUCLEOTIDE SEQUENCE [LARGE SCALE GENOMIC DNA]</scope>
</reference>
<keyword evidence="1" id="KW-0812">Transmembrane</keyword>